<evidence type="ECO:0000259" key="1">
    <source>
        <dbReference type="Pfam" id="PF01656"/>
    </source>
</evidence>
<dbReference type="InterPro" id="IPR050625">
    <property type="entry name" value="ParA/MinD_ATPase"/>
</dbReference>
<sequence>MPKLIISGRGGSGKSTLVTLLAQRLGEEGKVLVVDSDESNLGLNAMFGIEPPSQSLMDYLGGKPAVSKKLRARMQSNGDEKIALFEENVGLDELPTQCVSRKGSVSLLRIGKIEHSMEGCACPMGALARDFLNHLVLKEGEWVLVDTEAGVEHFGRGVIEGVDSVIMVVDPSYEAVLLAEKAAKLAHEAKKDFGVVLNKVNEKTESDLKEMLAGKGIEIKGIMPFSEQIARTNLLGGALQTNAVKQELDKIINGLK</sequence>
<dbReference type="InterPro" id="IPR027417">
    <property type="entry name" value="P-loop_NTPase"/>
</dbReference>
<evidence type="ECO:0000313" key="3">
    <source>
        <dbReference type="Proteomes" id="UP000671913"/>
    </source>
</evidence>
<dbReference type="KEGG" id="aaut:ACETAC_04890"/>
<evidence type="ECO:0000313" key="2">
    <source>
        <dbReference type="EMBL" id="QSZ28186.1"/>
    </source>
</evidence>
<dbReference type="Pfam" id="PF01656">
    <property type="entry name" value="CbiA"/>
    <property type="match status" value="1"/>
</dbReference>
<feature type="domain" description="CobQ/CobB/MinD/ParA nucleotide binding" evidence="1">
    <location>
        <begin position="4"/>
        <end position="231"/>
    </location>
</feature>
<dbReference type="AlphaFoldDB" id="A0A975AXB9"/>
<dbReference type="RefSeq" id="WP_284680927.1">
    <property type="nucleotide sequence ID" value="NZ_CP060096.1"/>
</dbReference>
<dbReference type="InterPro" id="IPR014433">
    <property type="entry name" value="CooC"/>
</dbReference>
<dbReference type="PANTHER" id="PTHR43384">
    <property type="entry name" value="SEPTUM SITE-DETERMINING PROTEIN MIND HOMOLOG, CHLOROPLASTIC-RELATED"/>
    <property type="match status" value="1"/>
</dbReference>
<dbReference type="GO" id="GO:0016887">
    <property type="term" value="F:ATP hydrolysis activity"/>
    <property type="evidence" value="ECO:0007669"/>
    <property type="project" value="TreeGrafter"/>
</dbReference>
<dbReference type="SUPFAM" id="SSF52540">
    <property type="entry name" value="P-loop containing nucleoside triphosphate hydrolases"/>
    <property type="match status" value="1"/>
</dbReference>
<gene>
    <name evidence="2" type="ORF">ACETAC_04890</name>
</gene>
<dbReference type="GO" id="GO:0005524">
    <property type="term" value="F:ATP binding"/>
    <property type="evidence" value="ECO:0007669"/>
    <property type="project" value="TreeGrafter"/>
</dbReference>
<dbReference type="PIRSF" id="PIRSF005647">
    <property type="entry name" value="CooC"/>
    <property type="match status" value="1"/>
</dbReference>
<dbReference type="Proteomes" id="UP000671913">
    <property type="component" value="Chromosome"/>
</dbReference>
<reference evidence="2" key="1">
    <citation type="submission" date="2020-08" db="EMBL/GenBank/DDBJ databases">
        <title>Genomic insights into the carbon and energy metabolism of the first obligate autotrophic acetogenic bacterium Aceticella autotrophica gen. nov., sp. nov.</title>
        <authorList>
            <person name="Toshchakov S.V."/>
            <person name="Elcheninov A.G."/>
            <person name="Kublanov I.V."/>
            <person name="Frolov E.N."/>
            <person name="Lebedinsky A.V."/>
        </authorList>
    </citation>
    <scope>NUCLEOTIDE SEQUENCE</scope>
    <source>
        <strain evidence="2">3443-3Ac</strain>
    </source>
</reference>
<keyword evidence="3" id="KW-1185">Reference proteome</keyword>
<proteinExistence type="predicted"/>
<accession>A0A975AXB9</accession>
<dbReference type="GO" id="GO:0051782">
    <property type="term" value="P:negative regulation of cell division"/>
    <property type="evidence" value="ECO:0007669"/>
    <property type="project" value="TreeGrafter"/>
</dbReference>
<dbReference type="GO" id="GO:0005829">
    <property type="term" value="C:cytosol"/>
    <property type="evidence" value="ECO:0007669"/>
    <property type="project" value="TreeGrafter"/>
</dbReference>
<protein>
    <submittedName>
        <fullName evidence="2">Nitrogenase reductase</fullName>
    </submittedName>
</protein>
<name>A0A975AXB9_9THEO</name>
<dbReference type="Gene3D" id="3.40.50.300">
    <property type="entry name" value="P-loop containing nucleotide triphosphate hydrolases"/>
    <property type="match status" value="1"/>
</dbReference>
<dbReference type="GO" id="GO:0009898">
    <property type="term" value="C:cytoplasmic side of plasma membrane"/>
    <property type="evidence" value="ECO:0007669"/>
    <property type="project" value="TreeGrafter"/>
</dbReference>
<dbReference type="InterPro" id="IPR002586">
    <property type="entry name" value="CobQ/CobB/MinD/ParA_Nub-bd_dom"/>
</dbReference>
<organism evidence="2 3">
    <name type="scientific">Aceticella autotrophica</name>
    <dbReference type="NCBI Taxonomy" id="2755338"/>
    <lineage>
        <taxon>Bacteria</taxon>
        <taxon>Bacillati</taxon>
        <taxon>Bacillota</taxon>
        <taxon>Clostridia</taxon>
        <taxon>Thermoanaerobacterales</taxon>
        <taxon>Thermoanaerobacteraceae</taxon>
        <taxon>Aceticella</taxon>
    </lineage>
</organism>
<dbReference type="PANTHER" id="PTHR43384:SF3">
    <property type="entry name" value="AAA+ ATPASE DOMAIN-CONTAINING PROTEIN"/>
    <property type="match status" value="1"/>
</dbReference>
<dbReference type="EMBL" id="CP060096">
    <property type="protein sequence ID" value="QSZ28186.1"/>
    <property type="molecule type" value="Genomic_DNA"/>
</dbReference>